<dbReference type="SMART" id="SM00028">
    <property type="entry name" value="TPR"/>
    <property type="match status" value="2"/>
</dbReference>
<dbReference type="InterPro" id="IPR001117">
    <property type="entry name" value="Cu-oxidase_2nd"/>
</dbReference>
<dbReference type="Pfam" id="PF07732">
    <property type="entry name" value="Cu-oxidase_3"/>
    <property type="match status" value="2"/>
</dbReference>
<dbReference type="FunFam" id="2.60.40.420:FF:000062">
    <property type="entry name" value="Laccase"/>
    <property type="match status" value="1"/>
</dbReference>
<dbReference type="OrthoDB" id="2121828at2759"/>
<dbReference type="FunFam" id="1.25.40.1040:FF:000007">
    <property type="entry name" value="N-alpha-acetyltransferase 25, NatB auxiliary subunit"/>
    <property type="match status" value="1"/>
</dbReference>
<dbReference type="CDD" id="cd13875">
    <property type="entry name" value="CuRO_2_LCC_plant"/>
    <property type="match status" value="2"/>
</dbReference>
<evidence type="ECO:0000256" key="13">
    <source>
        <dbReference type="PROSITE-ProRule" id="PRU00339"/>
    </source>
</evidence>
<gene>
    <name evidence="19" type="ORF">E3N88_11169</name>
</gene>
<dbReference type="InterPro" id="IPR011707">
    <property type="entry name" value="Cu-oxidase-like_N"/>
</dbReference>
<dbReference type="PANTHER" id="PTHR11709">
    <property type="entry name" value="MULTI-COPPER OXIDASE"/>
    <property type="match status" value="1"/>
</dbReference>
<proteinExistence type="inferred from homology"/>
<dbReference type="InterPro" id="IPR011990">
    <property type="entry name" value="TPR-like_helical_dom_sf"/>
</dbReference>
<dbReference type="InterPro" id="IPR017761">
    <property type="entry name" value="Laccase"/>
</dbReference>
<dbReference type="PANTHER" id="PTHR11709:SF446">
    <property type="entry name" value="LACCASE"/>
    <property type="match status" value="1"/>
</dbReference>
<comment type="catalytic activity">
    <reaction evidence="1 14">
        <text>4 hydroquinone + O2 = 4 benzosemiquinone + 2 H2O</text>
        <dbReference type="Rhea" id="RHEA:11276"/>
        <dbReference type="ChEBI" id="CHEBI:15377"/>
        <dbReference type="ChEBI" id="CHEBI:15379"/>
        <dbReference type="ChEBI" id="CHEBI:17594"/>
        <dbReference type="ChEBI" id="CHEBI:17977"/>
        <dbReference type="EC" id="1.10.3.2"/>
    </reaction>
</comment>
<dbReference type="Pfam" id="PF00394">
    <property type="entry name" value="Cu-oxidase"/>
    <property type="match status" value="2"/>
</dbReference>
<keyword evidence="8 14" id="KW-0677">Repeat</keyword>
<dbReference type="Proteomes" id="UP000326396">
    <property type="component" value="Linkage Group LG13"/>
</dbReference>
<evidence type="ECO:0000259" key="18">
    <source>
        <dbReference type="Pfam" id="PF07732"/>
    </source>
</evidence>
<evidence type="ECO:0000256" key="9">
    <source>
        <dbReference type="ARBA" id="ARBA00023002"/>
    </source>
</evidence>
<feature type="domain" description="Plastocyanin-like" evidence="16">
    <location>
        <begin position="1121"/>
        <end position="1270"/>
    </location>
</feature>
<keyword evidence="5 14" id="KW-0052">Apoplast</keyword>
<feature type="domain" description="Plastocyanin-like" evidence="17">
    <location>
        <begin position="1393"/>
        <end position="1502"/>
    </location>
</feature>
<dbReference type="Pfam" id="PF09797">
    <property type="entry name" value="NatB_MDM20"/>
    <property type="match status" value="1"/>
</dbReference>
<dbReference type="EC" id="1.10.3.2" evidence="4 14"/>
<evidence type="ECO:0000256" key="4">
    <source>
        <dbReference type="ARBA" id="ARBA00012297"/>
    </source>
</evidence>
<organism evidence="19 20">
    <name type="scientific">Mikania micrantha</name>
    <name type="common">bitter vine</name>
    <dbReference type="NCBI Taxonomy" id="192012"/>
    <lineage>
        <taxon>Eukaryota</taxon>
        <taxon>Viridiplantae</taxon>
        <taxon>Streptophyta</taxon>
        <taxon>Embryophyta</taxon>
        <taxon>Tracheophyta</taxon>
        <taxon>Spermatophyta</taxon>
        <taxon>Magnoliopsida</taxon>
        <taxon>eudicotyledons</taxon>
        <taxon>Gunneridae</taxon>
        <taxon>Pentapetalae</taxon>
        <taxon>asterids</taxon>
        <taxon>campanulids</taxon>
        <taxon>Asterales</taxon>
        <taxon>Asteraceae</taxon>
        <taxon>Asteroideae</taxon>
        <taxon>Heliantheae alliance</taxon>
        <taxon>Eupatorieae</taxon>
        <taxon>Mikania</taxon>
    </lineage>
</organism>
<evidence type="ECO:0000256" key="14">
    <source>
        <dbReference type="RuleBase" id="RU361119"/>
    </source>
</evidence>
<evidence type="ECO:0000256" key="11">
    <source>
        <dbReference type="ARBA" id="ARBA00023180"/>
    </source>
</evidence>
<feature type="region of interest" description="Disordered" evidence="15">
    <location>
        <begin position="865"/>
        <end position="884"/>
    </location>
</feature>
<comment type="caution">
    <text evidence="19">The sequence shown here is derived from an EMBL/GenBank/DDBJ whole genome shotgun (WGS) entry which is preliminary data.</text>
</comment>
<dbReference type="InterPro" id="IPR019183">
    <property type="entry name" value="NAA25_NatB_aux_su"/>
</dbReference>
<comment type="function">
    <text evidence="14">Lignin degradation and detoxification of lignin-derived products.</text>
</comment>
<evidence type="ECO:0000256" key="6">
    <source>
        <dbReference type="ARBA" id="ARBA00022525"/>
    </source>
</evidence>
<evidence type="ECO:0000256" key="2">
    <source>
        <dbReference type="ARBA" id="ARBA00004271"/>
    </source>
</evidence>
<feature type="domain" description="Plastocyanin-like" evidence="16">
    <location>
        <begin position="1660"/>
        <end position="1807"/>
    </location>
</feature>
<dbReference type="FunFam" id="2.60.40.420:FF:000049">
    <property type="entry name" value="Laccase"/>
    <property type="match status" value="1"/>
</dbReference>
<evidence type="ECO:0000259" key="17">
    <source>
        <dbReference type="Pfam" id="PF07731"/>
    </source>
</evidence>
<evidence type="ECO:0000256" key="7">
    <source>
        <dbReference type="ARBA" id="ARBA00022723"/>
    </source>
</evidence>
<evidence type="ECO:0000256" key="15">
    <source>
        <dbReference type="SAM" id="MobiDB-lite"/>
    </source>
</evidence>
<dbReference type="PROSITE" id="PS50005">
    <property type="entry name" value="TPR"/>
    <property type="match status" value="1"/>
</dbReference>
<dbReference type="EMBL" id="SZYD01000005">
    <property type="protein sequence ID" value="KAD6119898.1"/>
    <property type="molecule type" value="Genomic_DNA"/>
</dbReference>
<evidence type="ECO:0000256" key="1">
    <source>
        <dbReference type="ARBA" id="ARBA00000349"/>
    </source>
</evidence>
<keyword evidence="13" id="KW-0802">TPR repeat</keyword>
<sequence>MAGGIPERRVRPIWDAVDSRQYKNALKLSTGLAAKYPNSSYALALKALILERMGKMEEALSVCINAKDLLHKNDSFLIDDLTLSTLQIVFQRLDHLDMATSCYEYACGKFPNNLELMTGLFNCYVREYSFVKQQQIAIKMYKIAGEERFLLWAVCSIQLQVLRGNGGEKLLQLAEGLLKKHIASHSLHEPEALSVYISLLEQQAKYVDASEILSGNLGSLIMIEVDKLRIQGRLLARAGDFGGAADIFQNVLKLCPDDWECFHHYIGCLLEDDCSLPTLVGHPLIQVSASTNCQHRHLADDMFDRGISKASEFVENLMAEVGNDSIRGPGLANLEIGRRKIIHGRGNTEKLMRDLVLYFSRFGHLASFTADVEVFLQILPSDMKKKLLEELVKCIDSSSTLSKIVLGQHITFFKIRELIGDTFSLPVEDLVGFAVQMTELFCQSLPLSKSLDVQESIFGEELLSLTCNLLVQLFWRTKHVGYLLEAIMVLELGLTVRRYIWQYKILLLHLYSYWNALPLAYEWYKSLDAKNILLETGSHHILPQMLRSSLLVDTDDLLKGYLQFMDDHFRESADLTFLAYRHRNYSKVIEFVQFKEKLQRSSQYLTAKIEGSILQLKRKANGIEEAESVLEGLNNGSDFLDISSEIRSKKLTFNEDLNLRPWWTPSPDKNYLLGPYEDISYDPKENLQDGARQIEARVTNIEKRSLLPRMIYLSIQCASSSIKGNSNINGFDSKDFLELKTLLESYAKFLGFLFPDAVELVISVSHGLKSIEVLSSNLIDWMNFAVFLNAWNLISQETNISDRHTFSINWQVLCSLLEQCISEKINSTKPLLSSPGTDLSILIQLVTEPLSWAGLIIQSCVRSSLPSGKKKKKGCPPDQSNSQLSNMVKDSISSLFSMIDKVAKWLKEQIDKHVDANVDFLLSSLHREENDDGPGKVVKILETLVLSVDDIEVSERVNRAIRCWKPVNVTRKIASAQGTSLTEFFNICESKMKVQEQATTRLCKNHRIVNVNGQFPGPTLNVQNGDTLFVKVTNAAPYNVTIHWHGLRQLRNPWADGPEFVTQCPIRPGGSYTYRFTITDQEGTLWWHAHSRWLRATVYGALVIRPKSGSSYPFPKPTIEFPVILGEWWDRKVISVLRQALFSGAAPNVSDAITINGQPGDLFRCSSQGTTRLSVNQGDTVLLRVINAALNQQLFFSVANHKLTVVATDALYTKQFTTNVIMLGPGQTTDVLLTADQQPGRYYMAARAYASAQNAPFDNTTATAILEYKSASSQPILPQLPAYNDTNTVTAFTNQLKSPGKVMVPTKIDENLFITVGLGFFNCTPGPRCQGPNNTRFGASMNNVSFVLPSRVSLLQAYTQKIPNIYTTDFPRVPLLQFDYTGTVPRGLWQPVKGTKLYKLKFGSSVQIVLQDTSIFSTEDHPVHLHGYHFYIVGQGFGNFNPSRDTANFNLVDPPQRNTIDVPVGGWAAIRFIADNPGVWFMHCHIDTHLAWGFAMAFIVEDGVGESETLLPPPSDLPQSYAEIQYHDFVVQETPVKRLCRTKNIITVNGQFPGPTLDVRDGDTLVIKVFNNARYNVTIHWHGIRQLGTQWADGPERITQCPIQPGKSYTYQFTITDQEGTLWWHAHSGWLRATVYGALIIHPKLGSSYPFEPPKLEIPIILGSQWWNGDIVSIRNQAMFTGGGPNISDAYTINGQPGDLYRCSNKDTMKFYVESGDRILVRVINSALHQQLFFAIANHQLTVVGIDALYTRPFTATTLMLGPGQTTDVILVADQAPGYYYIAARAYASTQNVPFDNTTTTAILAYKYAPCNNQIGPMLKPVFPNLPNYNDTTAVTAFTSQLRSPTSVVVPTNITDDLFFAVGLGLVNCNPGPTCQGPNNNTRFTASMNNVSFVLPQTTSLLQAYYQNIPNVFTVDFPPVPPLPFDYTGTVPRALWQPVSGTKLYKLKFGARVQIVLQDTAIVSTEDHPVHLHGYHFYIVGQGFGNFDPGTDTAGLNLHDPPRRNTVNVPVGGWGLVNALSHRFTSELGFRDELLGRERACKTSIGSRSAIRSASMLIEFIHLVEKMIILSLLCSAADQFADSRPN</sequence>
<keyword evidence="11" id="KW-0325">Glycoprotein</keyword>
<evidence type="ECO:0000256" key="5">
    <source>
        <dbReference type="ARBA" id="ARBA00022523"/>
    </source>
</evidence>
<dbReference type="SUPFAM" id="SSF49503">
    <property type="entry name" value="Cupredoxins"/>
    <property type="match status" value="6"/>
</dbReference>
<dbReference type="InterPro" id="IPR034288">
    <property type="entry name" value="CuRO_1_LCC"/>
</dbReference>
<evidence type="ECO:0000256" key="8">
    <source>
        <dbReference type="ARBA" id="ARBA00022737"/>
    </source>
</evidence>
<dbReference type="NCBIfam" id="TIGR03389">
    <property type="entry name" value="laccase"/>
    <property type="match status" value="2"/>
</dbReference>
<protein>
    <recommendedName>
        <fullName evidence="4 14">Laccase</fullName>
        <ecNumber evidence="4 14">1.10.3.2</ecNumber>
    </recommendedName>
    <alternativeName>
        <fullName evidence="14">Benzenediol:oxygen oxidoreductase</fullName>
    </alternativeName>
    <alternativeName>
        <fullName evidence="14">Diphenol oxidase</fullName>
    </alternativeName>
    <alternativeName>
        <fullName evidence="14">Urishiol oxidase</fullName>
    </alternativeName>
</protein>
<dbReference type="InterPro" id="IPR008972">
    <property type="entry name" value="Cupredoxin"/>
</dbReference>
<dbReference type="GO" id="GO:0052716">
    <property type="term" value="F:hydroquinone:oxygen oxidoreductase activity"/>
    <property type="evidence" value="ECO:0007669"/>
    <property type="project" value="UniProtKB-EC"/>
</dbReference>
<dbReference type="GO" id="GO:0046274">
    <property type="term" value="P:lignin catabolic process"/>
    <property type="evidence" value="ECO:0007669"/>
    <property type="project" value="UniProtKB-KW"/>
</dbReference>
<evidence type="ECO:0000313" key="20">
    <source>
        <dbReference type="Proteomes" id="UP000326396"/>
    </source>
</evidence>
<evidence type="ECO:0000256" key="3">
    <source>
        <dbReference type="ARBA" id="ARBA00010609"/>
    </source>
</evidence>
<dbReference type="InterPro" id="IPR019734">
    <property type="entry name" value="TPR_rpt"/>
</dbReference>
<keyword evidence="10 14" id="KW-0186">Copper</keyword>
<feature type="domain" description="Plastocyanin-like" evidence="17">
    <location>
        <begin position="1916"/>
        <end position="2017"/>
    </location>
</feature>
<evidence type="ECO:0000259" key="16">
    <source>
        <dbReference type="Pfam" id="PF00394"/>
    </source>
</evidence>
<evidence type="ECO:0000256" key="12">
    <source>
        <dbReference type="ARBA" id="ARBA00023185"/>
    </source>
</evidence>
<dbReference type="Gene3D" id="2.60.40.420">
    <property type="entry name" value="Cupredoxins - blue copper proteins"/>
    <property type="match status" value="6"/>
</dbReference>
<name>A0A5N6PDR0_9ASTR</name>
<dbReference type="Gene3D" id="1.25.40.1040">
    <property type="match status" value="1"/>
</dbReference>
<dbReference type="SUPFAM" id="SSF48452">
    <property type="entry name" value="TPR-like"/>
    <property type="match status" value="1"/>
</dbReference>
<keyword evidence="7 14" id="KW-0479">Metal-binding</keyword>
<accession>A0A5N6PDR0</accession>
<dbReference type="GO" id="GO:0048046">
    <property type="term" value="C:apoplast"/>
    <property type="evidence" value="ECO:0007669"/>
    <property type="project" value="UniProtKB-SubCell"/>
</dbReference>
<feature type="domain" description="Plastocyanin-like" evidence="18">
    <location>
        <begin position="994"/>
        <end position="1108"/>
    </location>
</feature>
<dbReference type="InterPro" id="IPR045087">
    <property type="entry name" value="Cu-oxidase_fam"/>
</dbReference>
<evidence type="ECO:0000313" key="19">
    <source>
        <dbReference type="EMBL" id="KAD6119898.1"/>
    </source>
</evidence>
<dbReference type="Pfam" id="PF07731">
    <property type="entry name" value="Cu-oxidase_2"/>
    <property type="match status" value="2"/>
</dbReference>
<comment type="subcellular location">
    <subcellularLocation>
        <location evidence="2 14">Secreted</location>
        <location evidence="2 14">Extracellular space</location>
        <location evidence="2 14">Apoplast</location>
    </subcellularLocation>
</comment>
<dbReference type="InterPro" id="IPR011706">
    <property type="entry name" value="Cu-oxidase_C"/>
</dbReference>
<feature type="domain" description="Plastocyanin-like" evidence="18">
    <location>
        <begin position="1531"/>
        <end position="1644"/>
    </location>
</feature>
<keyword evidence="12 14" id="KW-0439">Lignin degradation</keyword>
<dbReference type="CDD" id="cd13849">
    <property type="entry name" value="CuRO_1_LCC_plant"/>
    <property type="match status" value="2"/>
</dbReference>
<dbReference type="InterPro" id="IPR034285">
    <property type="entry name" value="CuRO_2_LCC"/>
</dbReference>
<dbReference type="InterPro" id="IPR034289">
    <property type="entry name" value="CuRO_3_LCC"/>
</dbReference>
<comment type="similarity">
    <text evidence="3 14">Belongs to the multicopper oxidase family.</text>
</comment>
<keyword evidence="9 14" id="KW-0560">Oxidoreductase</keyword>
<evidence type="ECO:0000256" key="10">
    <source>
        <dbReference type="ARBA" id="ARBA00023008"/>
    </source>
</evidence>
<reference evidence="19 20" key="1">
    <citation type="submission" date="2019-05" db="EMBL/GenBank/DDBJ databases">
        <title>Mikania micrantha, genome provides insights into the molecular mechanism of rapid growth.</title>
        <authorList>
            <person name="Liu B."/>
        </authorList>
    </citation>
    <scope>NUCLEOTIDE SEQUENCE [LARGE SCALE GENOMIC DNA]</scope>
    <source>
        <strain evidence="19">NLD-2019</strain>
        <tissue evidence="19">Leaf</tissue>
    </source>
</reference>
<comment type="cofactor">
    <cofactor evidence="14">
        <name>Cu cation</name>
        <dbReference type="ChEBI" id="CHEBI:23378"/>
    </cofactor>
    <text evidence="14">Binds 4 Cu cations per monomer.</text>
</comment>
<dbReference type="GO" id="GO:0005507">
    <property type="term" value="F:copper ion binding"/>
    <property type="evidence" value="ECO:0007669"/>
    <property type="project" value="InterPro"/>
</dbReference>
<keyword evidence="20" id="KW-1185">Reference proteome</keyword>
<keyword evidence="6 14" id="KW-0964">Secreted</keyword>
<dbReference type="CDD" id="cd13897">
    <property type="entry name" value="CuRO_3_LCC_plant"/>
    <property type="match status" value="1"/>
</dbReference>
<feature type="repeat" description="TPR" evidence="13">
    <location>
        <begin position="225"/>
        <end position="258"/>
    </location>
</feature>